<keyword evidence="1" id="KW-0732">Signal</keyword>
<proteinExistence type="predicted"/>
<dbReference type="EMBL" id="JAGQDD010000028">
    <property type="protein sequence ID" value="MBQ0933419.1"/>
    <property type="molecule type" value="Genomic_DNA"/>
</dbReference>
<feature type="signal peptide" evidence="1">
    <location>
        <begin position="1"/>
        <end position="25"/>
    </location>
</feature>
<evidence type="ECO:0000313" key="2">
    <source>
        <dbReference type="EMBL" id="MBQ0933419.1"/>
    </source>
</evidence>
<evidence type="ECO:0000256" key="1">
    <source>
        <dbReference type="SAM" id="SignalP"/>
    </source>
</evidence>
<gene>
    <name evidence="2" type="ORF">KAK03_23335</name>
</gene>
<evidence type="ECO:0000313" key="3">
    <source>
        <dbReference type="Proteomes" id="UP000676246"/>
    </source>
</evidence>
<dbReference type="AlphaFoldDB" id="A0A940YPD5"/>
<dbReference type="Pfam" id="PF07813">
    <property type="entry name" value="LTXXQ"/>
    <property type="match status" value="1"/>
</dbReference>
<sequence>MLRSPAFKAGAAGLFALCLAGAALAAPGCPDAGRPCDGHAARAQHARMNGDPAEHAARHLERLKADLKLQAGQESAWTAFAAQVAEQAKAARAERDEMDKLAGSATAPDRLAAHIAALKRRTAALEAGQPAMTALYAVLSTEQRAVFDREAPGSRPPRGPGR</sequence>
<protein>
    <submittedName>
        <fullName evidence="2">Spy/CpxP family protein refolding chaperone</fullName>
    </submittedName>
</protein>
<dbReference type="GO" id="GO:0042597">
    <property type="term" value="C:periplasmic space"/>
    <property type="evidence" value="ECO:0007669"/>
    <property type="project" value="InterPro"/>
</dbReference>
<name>A0A940YPD5_9BURK</name>
<feature type="chain" id="PRO_5037818992" evidence="1">
    <location>
        <begin position="26"/>
        <end position="162"/>
    </location>
</feature>
<accession>A0A940YPD5</accession>
<reference evidence="2 3" key="1">
    <citation type="submission" date="2021-04" db="EMBL/GenBank/DDBJ databases">
        <title>The genome sequence of Ideonella sp. 3Y2.</title>
        <authorList>
            <person name="Liu Y."/>
        </authorList>
    </citation>
    <scope>NUCLEOTIDE SEQUENCE [LARGE SCALE GENOMIC DNA]</scope>
    <source>
        <strain evidence="2 3">3Y2</strain>
    </source>
</reference>
<organism evidence="2 3">
    <name type="scientific">Ideonella alba</name>
    <dbReference type="NCBI Taxonomy" id="2824118"/>
    <lineage>
        <taxon>Bacteria</taxon>
        <taxon>Pseudomonadati</taxon>
        <taxon>Pseudomonadota</taxon>
        <taxon>Betaproteobacteria</taxon>
        <taxon>Burkholderiales</taxon>
        <taxon>Sphaerotilaceae</taxon>
        <taxon>Ideonella</taxon>
    </lineage>
</organism>
<dbReference type="RefSeq" id="WP_210857085.1">
    <property type="nucleotide sequence ID" value="NZ_JAGQDD010000028.1"/>
</dbReference>
<dbReference type="InterPro" id="IPR012899">
    <property type="entry name" value="LTXXQ"/>
</dbReference>
<keyword evidence="3" id="KW-1185">Reference proteome</keyword>
<dbReference type="Proteomes" id="UP000676246">
    <property type="component" value="Unassembled WGS sequence"/>
</dbReference>
<comment type="caution">
    <text evidence="2">The sequence shown here is derived from an EMBL/GenBank/DDBJ whole genome shotgun (WGS) entry which is preliminary data.</text>
</comment>